<comment type="caution">
    <text evidence="2">The sequence shown here is derived from an EMBL/GenBank/DDBJ whole genome shotgun (WGS) entry which is preliminary data.</text>
</comment>
<evidence type="ECO:0000313" key="2">
    <source>
        <dbReference type="EMBL" id="ETE66988.1"/>
    </source>
</evidence>
<feature type="compositionally biased region" description="Basic residues" evidence="1">
    <location>
        <begin position="421"/>
        <end position="435"/>
    </location>
</feature>
<dbReference type="AlphaFoldDB" id="V8NZC3"/>
<proteinExistence type="predicted"/>
<feature type="non-terminal residue" evidence="2">
    <location>
        <position position="1"/>
    </location>
</feature>
<feature type="compositionally biased region" description="Basic and acidic residues" evidence="1">
    <location>
        <begin position="436"/>
        <end position="447"/>
    </location>
</feature>
<evidence type="ECO:0000313" key="3">
    <source>
        <dbReference type="Proteomes" id="UP000018936"/>
    </source>
</evidence>
<accession>V8NZC3</accession>
<name>V8NZC3_OPHHA</name>
<organism evidence="2 3">
    <name type="scientific">Ophiophagus hannah</name>
    <name type="common">King cobra</name>
    <name type="synonym">Naja hannah</name>
    <dbReference type="NCBI Taxonomy" id="8665"/>
    <lineage>
        <taxon>Eukaryota</taxon>
        <taxon>Metazoa</taxon>
        <taxon>Chordata</taxon>
        <taxon>Craniata</taxon>
        <taxon>Vertebrata</taxon>
        <taxon>Euteleostomi</taxon>
        <taxon>Lepidosauria</taxon>
        <taxon>Squamata</taxon>
        <taxon>Bifurcata</taxon>
        <taxon>Unidentata</taxon>
        <taxon>Episquamata</taxon>
        <taxon>Toxicofera</taxon>
        <taxon>Serpentes</taxon>
        <taxon>Colubroidea</taxon>
        <taxon>Elapidae</taxon>
        <taxon>Elapinae</taxon>
        <taxon>Ophiophagus</taxon>
    </lineage>
</organism>
<dbReference type="Proteomes" id="UP000018936">
    <property type="component" value="Unassembled WGS sequence"/>
</dbReference>
<reference evidence="2 3" key="1">
    <citation type="journal article" date="2013" name="Proc. Natl. Acad. Sci. U.S.A.">
        <title>The king cobra genome reveals dynamic gene evolution and adaptation in the snake venom system.</title>
        <authorList>
            <person name="Vonk F.J."/>
            <person name="Casewell N.R."/>
            <person name="Henkel C.V."/>
            <person name="Heimberg A.M."/>
            <person name="Jansen H.J."/>
            <person name="McCleary R.J."/>
            <person name="Kerkkamp H.M."/>
            <person name="Vos R.A."/>
            <person name="Guerreiro I."/>
            <person name="Calvete J.J."/>
            <person name="Wuster W."/>
            <person name="Woods A.E."/>
            <person name="Logan J.M."/>
            <person name="Harrison R.A."/>
            <person name="Castoe T.A."/>
            <person name="de Koning A.P."/>
            <person name="Pollock D.D."/>
            <person name="Yandell M."/>
            <person name="Calderon D."/>
            <person name="Renjifo C."/>
            <person name="Currier R.B."/>
            <person name="Salgado D."/>
            <person name="Pla D."/>
            <person name="Sanz L."/>
            <person name="Hyder A.S."/>
            <person name="Ribeiro J.M."/>
            <person name="Arntzen J.W."/>
            <person name="van den Thillart G.E."/>
            <person name="Boetzer M."/>
            <person name="Pirovano W."/>
            <person name="Dirks R.P."/>
            <person name="Spaink H.P."/>
            <person name="Duboule D."/>
            <person name="McGlinn E."/>
            <person name="Kini R.M."/>
            <person name="Richardson M.K."/>
        </authorList>
    </citation>
    <scope>NUCLEOTIDE SEQUENCE</scope>
    <source>
        <tissue evidence="2">Blood</tissue>
    </source>
</reference>
<sequence length="447" mass="50601">MQPGPELGPIFGMGVGQDKQKIFVRRKPLPAVMGKRGRIGTKRGRNWVCYSIGNVGEGWCVNSVSFASAEKDGDVLAHFSCSWQRDLRGGGGGGGGLEKKKSLNRRGTIIYFVIYSMSGASEMKHARDRVPDPIPLLKQETLYYFRQTAVQSPLKNLQQWSPAENREMEGTLEVIKSNPLLKQETLHNVRQMVVQSLLKNLQSSSPTPRSDRRSYYTICTKDKFLVIWGRRERRTGGGWDVQKLSSPAASGRRPCPIADKWVSRLFLKTSSVGAPTTSGNLFLKIVLCSLSKSEADFPGRGWGEGFYTWTERWFAGRSHQDYPRFISPFSAGRLRWIMVTQFEIYHRCIIIAFCKTPGCVLLASIFPSVKWESCPSYWLLEGKVFFPPLTQIQNPFCLLEQFHGCSPFGVCKRGGKEGAWKKRKREKERERKRRKEGGGGRKKKEEG</sequence>
<gene>
    <name evidence="2" type="ORF">L345_07249</name>
</gene>
<dbReference type="EMBL" id="AZIM01001416">
    <property type="protein sequence ID" value="ETE66988.1"/>
    <property type="molecule type" value="Genomic_DNA"/>
</dbReference>
<protein>
    <submittedName>
        <fullName evidence="2">Uncharacterized protein</fullName>
    </submittedName>
</protein>
<feature type="region of interest" description="Disordered" evidence="1">
    <location>
        <begin position="413"/>
        <end position="447"/>
    </location>
</feature>
<evidence type="ECO:0000256" key="1">
    <source>
        <dbReference type="SAM" id="MobiDB-lite"/>
    </source>
</evidence>
<keyword evidence="3" id="KW-1185">Reference proteome</keyword>